<keyword evidence="3" id="KW-0812">Transmembrane</keyword>
<protein>
    <recommendedName>
        <fullName evidence="4">Calcineurin-like phosphoesterase domain-containing protein</fullName>
    </recommendedName>
</protein>
<reference evidence="5 6" key="1">
    <citation type="submission" date="2014-11" db="EMBL/GenBank/DDBJ databases">
        <title>Symbiosis island explosion on the genome of extra-slow-growing strains of soybean bradyrhizobia with massive insertion sequences.</title>
        <authorList>
            <person name="Iida T."/>
            <person name="Minamisawa K."/>
        </authorList>
    </citation>
    <scope>NUCLEOTIDE SEQUENCE [LARGE SCALE GENOMIC DNA]</scope>
    <source>
        <strain evidence="5 6">NK6</strain>
    </source>
</reference>
<evidence type="ECO:0000256" key="1">
    <source>
        <dbReference type="ARBA" id="ARBA00022723"/>
    </source>
</evidence>
<dbReference type="InterPro" id="IPR051158">
    <property type="entry name" value="Metallophosphoesterase_sf"/>
</dbReference>
<dbReference type="PANTHER" id="PTHR31302:SF31">
    <property type="entry name" value="PHOSPHODIESTERASE YAEI"/>
    <property type="match status" value="1"/>
</dbReference>
<proteinExistence type="predicted"/>
<keyword evidence="3" id="KW-0472">Membrane</keyword>
<evidence type="ECO:0000256" key="2">
    <source>
        <dbReference type="ARBA" id="ARBA00022801"/>
    </source>
</evidence>
<dbReference type="InterPro" id="IPR029052">
    <property type="entry name" value="Metallo-depent_PP-like"/>
</dbReference>
<feature type="domain" description="Calcineurin-like phosphoesterase" evidence="4">
    <location>
        <begin position="239"/>
        <end position="398"/>
    </location>
</feature>
<evidence type="ECO:0000259" key="4">
    <source>
        <dbReference type="Pfam" id="PF00149"/>
    </source>
</evidence>
<gene>
    <name evidence="5" type="ORF">NK6_939</name>
</gene>
<evidence type="ECO:0000313" key="6">
    <source>
        <dbReference type="Proteomes" id="UP000063308"/>
    </source>
</evidence>
<dbReference type="InterPro" id="IPR004843">
    <property type="entry name" value="Calcineurin-like_PHP"/>
</dbReference>
<keyword evidence="2" id="KW-0378">Hydrolase</keyword>
<feature type="transmembrane region" description="Helical" evidence="3">
    <location>
        <begin position="26"/>
        <end position="48"/>
    </location>
</feature>
<keyword evidence="3" id="KW-1133">Transmembrane helix</keyword>
<dbReference type="GO" id="GO:0016020">
    <property type="term" value="C:membrane"/>
    <property type="evidence" value="ECO:0007669"/>
    <property type="project" value="GOC"/>
</dbReference>
<dbReference type="SUPFAM" id="SSF56300">
    <property type="entry name" value="Metallo-dependent phosphatases"/>
    <property type="match status" value="1"/>
</dbReference>
<name>A0A0E4FRA2_9BRAD</name>
<dbReference type="PANTHER" id="PTHR31302">
    <property type="entry name" value="TRANSMEMBRANE PROTEIN WITH METALLOPHOSPHOESTERASE DOMAIN-RELATED"/>
    <property type="match status" value="1"/>
</dbReference>
<dbReference type="AlphaFoldDB" id="A0A0E4FRA2"/>
<dbReference type="GO" id="GO:0009245">
    <property type="term" value="P:lipid A biosynthetic process"/>
    <property type="evidence" value="ECO:0007669"/>
    <property type="project" value="TreeGrafter"/>
</dbReference>
<dbReference type="GO" id="GO:0046872">
    <property type="term" value="F:metal ion binding"/>
    <property type="evidence" value="ECO:0007669"/>
    <property type="project" value="UniProtKB-KW"/>
</dbReference>
<dbReference type="EMBL" id="AP014685">
    <property type="protein sequence ID" value="BAR54124.1"/>
    <property type="molecule type" value="Genomic_DNA"/>
</dbReference>
<dbReference type="Gene3D" id="3.60.21.10">
    <property type="match status" value="1"/>
</dbReference>
<keyword evidence="1" id="KW-0479">Metal-binding</keyword>
<dbReference type="Proteomes" id="UP000063308">
    <property type="component" value="Chromosome"/>
</dbReference>
<dbReference type="GO" id="GO:0008758">
    <property type="term" value="F:UDP-2,3-diacylglucosamine hydrolase activity"/>
    <property type="evidence" value="ECO:0007669"/>
    <property type="project" value="TreeGrafter"/>
</dbReference>
<evidence type="ECO:0000313" key="5">
    <source>
        <dbReference type="EMBL" id="BAR54124.1"/>
    </source>
</evidence>
<organism evidence="5 6">
    <name type="scientific">Bradyrhizobium diazoefficiens</name>
    <dbReference type="NCBI Taxonomy" id="1355477"/>
    <lineage>
        <taxon>Bacteria</taxon>
        <taxon>Pseudomonadati</taxon>
        <taxon>Pseudomonadota</taxon>
        <taxon>Alphaproteobacteria</taxon>
        <taxon>Hyphomicrobiales</taxon>
        <taxon>Nitrobacteraceae</taxon>
        <taxon>Bradyrhizobium</taxon>
    </lineage>
</organism>
<dbReference type="Pfam" id="PF00149">
    <property type="entry name" value="Metallophos"/>
    <property type="match status" value="1"/>
</dbReference>
<evidence type="ECO:0000256" key="3">
    <source>
        <dbReference type="SAM" id="Phobius"/>
    </source>
</evidence>
<sequence length="484" mass="53554">MPETTDTATILIRFRVAPIASVPRRMATSALLISCVLTFVALFCRHCISEMAGQAAMRPDPGASLSGFVPDLQPPLHARGREGLRDLVNQSGPELMAYEFTMSIARKGEPGFAISVTILTEACSRQRETVRRYRKSMEGRADFGGSCSMDEVILRKLEERLGPLHARQRLGIETDHEAQIFGRGLLSFHIRSWYPVHSVIRTALKLTGLYWRGHRNTGSILVKRNDVIFKELPPLFDGFTILHLSDMHVDMNEAAMQRLIELVGDMRYDLCVLTGDYRGKNFGPFEATLNGVARLRAHLKEPVYGVLGDHDTIQMVPGLEAMGIRMLLNESEAIVRGDQQIYLAGIDDAHCFKADDIEKAALQIPYGEFSILLSHTPEIYRQAAHADFKLLLSGHTHGGQICLPGSIPIILDAVLPSTDGGRSLAVSRHGWLHLCGGWIERRSCSSQLSTRNHLALPSFGLTGANMVRRAGGLGIENETEVARR</sequence>
<accession>A0A0E4FRA2</accession>